<dbReference type="Proteomes" id="UP000006911">
    <property type="component" value="Unassembled WGS sequence"/>
</dbReference>
<dbReference type="Pfam" id="PF02221">
    <property type="entry name" value="E1_DerP2_DerF2"/>
    <property type="match status" value="1"/>
</dbReference>
<dbReference type="SUPFAM" id="SSF81296">
    <property type="entry name" value="E set domains"/>
    <property type="match status" value="1"/>
</dbReference>
<reference evidence="3 4" key="1">
    <citation type="journal article" date="2010" name="Nature">
        <title>Perigord black truffle genome uncovers evolutionary origins and mechanisms of symbiosis.</title>
        <authorList>
            <person name="Martin F."/>
            <person name="Kohler A."/>
            <person name="Murat C."/>
            <person name="Balestrini R."/>
            <person name="Coutinho P.M."/>
            <person name="Jaillon O."/>
            <person name="Montanini B."/>
            <person name="Morin E."/>
            <person name="Noel B."/>
            <person name="Percudani R."/>
            <person name="Porcel B."/>
            <person name="Rubini A."/>
            <person name="Amicucci A."/>
            <person name="Amselem J."/>
            <person name="Anthouard V."/>
            <person name="Arcioni S."/>
            <person name="Artiguenave F."/>
            <person name="Aury J.M."/>
            <person name="Ballario P."/>
            <person name="Bolchi A."/>
            <person name="Brenna A."/>
            <person name="Brun A."/>
            <person name="Buee M."/>
            <person name="Cantarel B."/>
            <person name="Chevalier G."/>
            <person name="Couloux A."/>
            <person name="Da Silva C."/>
            <person name="Denoeud F."/>
            <person name="Duplessis S."/>
            <person name="Ghignone S."/>
            <person name="Hilselberger B."/>
            <person name="Iotti M."/>
            <person name="Marcais B."/>
            <person name="Mello A."/>
            <person name="Miranda M."/>
            <person name="Pacioni G."/>
            <person name="Quesneville H."/>
            <person name="Riccioni C."/>
            <person name="Ruotolo R."/>
            <person name="Splivallo R."/>
            <person name="Stocchi V."/>
            <person name="Tisserant E."/>
            <person name="Viscomi A.R."/>
            <person name="Zambonelli A."/>
            <person name="Zampieri E."/>
            <person name="Henrissat B."/>
            <person name="Lebrun M.H."/>
            <person name="Paolocci F."/>
            <person name="Bonfante P."/>
            <person name="Ottonello S."/>
            <person name="Wincker P."/>
        </authorList>
    </citation>
    <scope>NUCLEOTIDE SEQUENCE [LARGE SCALE GENOMIC DNA]</scope>
    <source>
        <strain evidence="3 4">Mel28</strain>
    </source>
</reference>
<dbReference type="InParanoid" id="D5GCW7"/>
<accession>D5GCW7</accession>
<dbReference type="HOGENOM" id="CLU_2814282_0_0_1"/>
<keyword evidence="4" id="KW-1185">Reference proteome</keyword>
<dbReference type="GeneID" id="9183824"/>
<dbReference type="RefSeq" id="XP_002838169.1">
    <property type="nucleotide sequence ID" value="XM_002838123.1"/>
</dbReference>
<evidence type="ECO:0000256" key="1">
    <source>
        <dbReference type="ARBA" id="ARBA00016056"/>
    </source>
</evidence>
<feature type="domain" description="MD-2-related lipid-recognition" evidence="2">
    <location>
        <begin position="4"/>
        <end position="64"/>
    </location>
</feature>
<dbReference type="EMBL" id="FN430127">
    <property type="protein sequence ID" value="CAZ82360.1"/>
    <property type="molecule type" value="Genomic_DNA"/>
</dbReference>
<dbReference type="KEGG" id="tml:GSTUM_00000832001"/>
<dbReference type="InterPro" id="IPR003172">
    <property type="entry name" value="ML_dom"/>
</dbReference>
<protein>
    <recommendedName>
        <fullName evidence="1">Phosphatidylglycerol/phosphatidylinositol transfer protein</fullName>
    </recommendedName>
</protein>
<organism evidence="3 4">
    <name type="scientific">Tuber melanosporum (strain Mel28)</name>
    <name type="common">Perigord black truffle</name>
    <dbReference type="NCBI Taxonomy" id="656061"/>
    <lineage>
        <taxon>Eukaryota</taxon>
        <taxon>Fungi</taxon>
        <taxon>Dikarya</taxon>
        <taxon>Ascomycota</taxon>
        <taxon>Pezizomycotina</taxon>
        <taxon>Pezizomycetes</taxon>
        <taxon>Pezizales</taxon>
        <taxon>Tuberaceae</taxon>
        <taxon>Tuber</taxon>
    </lineage>
</organism>
<name>D5GCW7_TUBMM</name>
<proteinExistence type="predicted"/>
<dbReference type="AlphaFoldDB" id="D5GCW7"/>
<gene>
    <name evidence="3" type="ORF">GSTUM_00000832001</name>
</gene>
<dbReference type="InterPro" id="IPR014756">
    <property type="entry name" value="Ig_E-set"/>
</dbReference>
<evidence type="ECO:0000313" key="4">
    <source>
        <dbReference type="Proteomes" id="UP000006911"/>
    </source>
</evidence>
<sequence>MKQSLNICDHVGELGLECPIDRGRVTLTQVVDVPKFIPPGKYTLKCNVTIAGVRPITCLTGTIAFGG</sequence>
<evidence type="ECO:0000313" key="3">
    <source>
        <dbReference type="EMBL" id="CAZ82360.1"/>
    </source>
</evidence>
<dbReference type="Gene3D" id="2.60.40.770">
    <property type="match status" value="1"/>
</dbReference>
<evidence type="ECO:0000259" key="2">
    <source>
        <dbReference type="Pfam" id="PF02221"/>
    </source>
</evidence>